<dbReference type="GO" id="GO:0005769">
    <property type="term" value="C:early endosome"/>
    <property type="evidence" value="ECO:0007669"/>
    <property type="project" value="UniProtKB-SubCell"/>
</dbReference>
<keyword evidence="6" id="KW-1185">Reference proteome</keyword>
<reference evidence="7" key="2">
    <citation type="submission" date="2020-10" db="UniProtKB">
        <authorList>
            <consortium name="WormBaseParasite"/>
        </authorList>
    </citation>
    <scope>IDENTIFICATION</scope>
</reference>
<dbReference type="Proteomes" id="UP000492821">
    <property type="component" value="Unassembled WGS sequence"/>
</dbReference>
<sequence>MPEILLPLVNLTKQKHRSNSQRCAHDDDLDTCCIHIRRKGHFDGDQQRAAKPFRDSEMHDAKFTGFFDSFSNPPDCRPFGCCSDDADRNVVVRVVLFLKSSISKAILREVLIFKHDAAAAYLSHLSESDDTGGLIDSLYALGRSDEAVMLEFTAATKRQDTASKVPALKKCLVSGFSDPTLSSEANAVRDYINLLERQIPIDSTDEDMVKSDGETAFKQFPKKATLIGQPLLTTLYYYCLYHYDLPRNS</sequence>
<evidence type="ECO:0000256" key="3">
    <source>
        <dbReference type="ARBA" id="ARBA00004603"/>
    </source>
</evidence>
<dbReference type="InterPro" id="IPR040057">
    <property type="entry name" value="Spe-39"/>
</dbReference>
<evidence type="ECO:0000256" key="5">
    <source>
        <dbReference type="ARBA" id="ARBA00023329"/>
    </source>
</evidence>
<keyword evidence="4" id="KW-0967">Endosome</keyword>
<dbReference type="GO" id="GO:0005770">
    <property type="term" value="C:late endosome"/>
    <property type="evidence" value="ECO:0007669"/>
    <property type="project" value="UniProtKB-SubCell"/>
</dbReference>
<proteinExistence type="predicted"/>
<reference evidence="6" key="1">
    <citation type="journal article" date="2013" name="Genetics">
        <title>The draft genome and transcriptome of Panagrellus redivivus are shaped by the harsh demands of a free-living lifestyle.</title>
        <authorList>
            <person name="Srinivasan J."/>
            <person name="Dillman A.R."/>
            <person name="Macchietto M.G."/>
            <person name="Heikkinen L."/>
            <person name="Lakso M."/>
            <person name="Fracchia K.M."/>
            <person name="Antoshechkin I."/>
            <person name="Mortazavi A."/>
            <person name="Wong G."/>
            <person name="Sternberg P.W."/>
        </authorList>
    </citation>
    <scope>NUCLEOTIDE SEQUENCE [LARGE SCALE GENOMIC DNA]</scope>
    <source>
        <strain evidence="6">MT8872</strain>
    </source>
</reference>
<dbReference type="PANTHER" id="PTHR13364">
    <property type="entry name" value="DEFECTIVE SPERMATOGENESIS PROTEIN 39"/>
    <property type="match status" value="1"/>
</dbReference>
<evidence type="ECO:0000313" key="6">
    <source>
        <dbReference type="Proteomes" id="UP000492821"/>
    </source>
</evidence>
<evidence type="ECO:0000256" key="2">
    <source>
        <dbReference type="ARBA" id="ARBA00004541"/>
    </source>
</evidence>
<dbReference type="AlphaFoldDB" id="A0A7E4VW78"/>
<dbReference type="GO" id="GO:0007034">
    <property type="term" value="P:vacuolar transport"/>
    <property type="evidence" value="ECO:0007669"/>
    <property type="project" value="TreeGrafter"/>
</dbReference>
<comment type="subcellular location">
    <subcellularLocation>
        <location evidence="2">Cytoplasmic vesicle</location>
    </subcellularLocation>
    <subcellularLocation>
        <location evidence="1">Early endosome</location>
    </subcellularLocation>
    <subcellularLocation>
        <location evidence="3">Late endosome</location>
    </subcellularLocation>
</comment>
<dbReference type="GO" id="GO:0006886">
    <property type="term" value="P:intracellular protein transport"/>
    <property type="evidence" value="ECO:0007669"/>
    <property type="project" value="TreeGrafter"/>
</dbReference>
<keyword evidence="5" id="KW-0968">Cytoplasmic vesicle</keyword>
<dbReference type="WBParaSite" id="Pan_g3932.t1">
    <property type="protein sequence ID" value="Pan_g3932.t1"/>
    <property type="gene ID" value="Pan_g3932"/>
</dbReference>
<protein>
    <submittedName>
        <fullName evidence="7">Annexin</fullName>
    </submittedName>
</protein>
<evidence type="ECO:0000256" key="1">
    <source>
        <dbReference type="ARBA" id="ARBA00004412"/>
    </source>
</evidence>
<evidence type="ECO:0000313" key="7">
    <source>
        <dbReference type="WBParaSite" id="Pan_g3932.t1"/>
    </source>
</evidence>
<accession>A0A7E4VW78</accession>
<name>A0A7E4VW78_PANRE</name>
<dbReference type="PANTHER" id="PTHR13364:SF6">
    <property type="entry name" value="SPERMATOGENESIS-DEFECTIVE PROTEIN 39 HOMOLOG"/>
    <property type="match status" value="1"/>
</dbReference>
<evidence type="ECO:0000256" key="4">
    <source>
        <dbReference type="ARBA" id="ARBA00022753"/>
    </source>
</evidence>
<organism evidence="6 7">
    <name type="scientific">Panagrellus redivivus</name>
    <name type="common">Microworm</name>
    <dbReference type="NCBI Taxonomy" id="6233"/>
    <lineage>
        <taxon>Eukaryota</taxon>
        <taxon>Metazoa</taxon>
        <taxon>Ecdysozoa</taxon>
        <taxon>Nematoda</taxon>
        <taxon>Chromadorea</taxon>
        <taxon>Rhabditida</taxon>
        <taxon>Tylenchina</taxon>
        <taxon>Panagrolaimomorpha</taxon>
        <taxon>Panagrolaimoidea</taxon>
        <taxon>Panagrolaimidae</taxon>
        <taxon>Panagrellus</taxon>
    </lineage>
</organism>